<reference evidence="12 13" key="1">
    <citation type="submission" date="2024-05" db="EMBL/GenBank/DDBJ databases">
        <title>Culex pipiens pipiens assembly and annotation.</title>
        <authorList>
            <person name="Alout H."/>
            <person name="Durand T."/>
        </authorList>
    </citation>
    <scope>NUCLEOTIDE SEQUENCE [LARGE SCALE GENOMIC DNA]</scope>
    <source>
        <strain evidence="12">HA-2024</strain>
        <tissue evidence="12">Whole body</tissue>
    </source>
</reference>
<dbReference type="Pfam" id="PF17921">
    <property type="entry name" value="Integrase_H2C2"/>
    <property type="match status" value="1"/>
</dbReference>
<dbReference type="PROSITE" id="PS00141">
    <property type="entry name" value="ASP_PROTEASE"/>
    <property type="match status" value="1"/>
</dbReference>
<gene>
    <name evidence="12" type="ORF">pipiens_004329</name>
</gene>
<keyword evidence="4" id="KW-0540">Nuclease</keyword>
<dbReference type="Gene3D" id="3.30.420.10">
    <property type="entry name" value="Ribonuclease H-like superfamily/Ribonuclease H"/>
    <property type="match status" value="1"/>
</dbReference>
<dbReference type="GO" id="GO:0003964">
    <property type="term" value="F:RNA-directed DNA polymerase activity"/>
    <property type="evidence" value="ECO:0007669"/>
    <property type="project" value="UniProtKB-KW"/>
</dbReference>
<dbReference type="PROSITE" id="PS50158">
    <property type="entry name" value="ZF_CCHC"/>
    <property type="match status" value="1"/>
</dbReference>
<keyword evidence="5" id="KW-0255">Endonuclease</keyword>
<dbReference type="InterPro" id="IPR001969">
    <property type="entry name" value="Aspartic_peptidase_AS"/>
</dbReference>
<evidence type="ECO:0000256" key="3">
    <source>
        <dbReference type="ARBA" id="ARBA00022695"/>
    </source>
</evidence>
<dbReference type="GO" id="GO:0016787">
    <property type="term" value="F:hydrolase activity"/>
    <property type="evidence" value="ECO:0007669"/>
    <property type="project" value="UniProtKB-KW"/>
</dbReference>
<keyword evidence="8" id="KW-0862">Zinc</keyword>
<evidence type="ECO:0000256" key="8">
    <source>
        <dbReference type="PROSITE-ProRule" id="PRU00047"/>
    </source>
</evidence>
<dbReference type="PANTHER" id="PTHR37984:SF11">
    <property type="entry name" value="INTEGRASE CATALYTIC DOMAIN-CONTAINING PROTEIN"/>
    <property type="match status" value="1"/>
</dbReference>
<keyword evidence="6" id="KW-0378">Hydrolase</keyword>
<dbReference type="InterPro" id="IPR041588">
    <property type="entry name" value="Integrase_H2C2"/>
</dbReference>
<dbReference type="InterPro" id="IPR012337">
    <property type="entry name" value="RNaseH-like_sf"/>
</dbReference>
<name>A0ABD1CK13_CULPP</name>
<dbReference type="GO" id="GO:0004519">
    <property type="term" value="F:endonuclease activity"/>
    <property type="evidence" value="ECO:0007669"/>
    <property type="project" value="UniProtKB-KW"/>
</dbReference>
<evidence type="ECO:0000259" key="11">
    <source>
        <dbReference type="PROSITE" id="PS50994"/>
    </source>
</evidence>
<feature type="domain" description="Integrase catalytic" evidence="11">
    <location>
        <begin position="971"/>
        <end position="1077"/>
    </location>
</feature>
<dbReference type="AlphaFoldDB" id="A0ABD1CK13"/>
<evidence type="ECO:0000256" key="2">
    <source>
        <dbReference type="ARBA" id="ARBA00022679"/>
    </source>
</evidence>
<evidence type="ECO:0000259" key="10">
    <source>
        <dbReference type="PROSITE" id="PS50158"/>
    </source>
</evidence>
<dbReference type="Gene3D" id="3.10.10.10">
    <property type="entry name" value="HIV Type 1 Reverse Transcriptase, subunit A, domain 1"/>
    <property type="match status" value="1"/>
</dbReference>
<keyword evidence="8" id="KW-0863">Zinc-finger</keyword>
<keyword evidence="13" id="KW-1185">Reference proteome</keyword>
<dbReference type="InterPro" id="IPR043128">
    <property type="entry name" value="Rev_trsase/Diguanyl_cyclase"/>
</dbReference>
<feature type="region of interest" description="Disordered" evidence="9">
    <location>
        <begin position="279"/>
        <end position="302"/>
    </location>
</feature>
<evidence type="ECO:0000313" key="13">
    <source>
        <dbReference type="Proteomes" id="UP001562425"/>
    </source>
</evidence>
<keyword evidence="7" id="KW-0695">RNA-directed DNA polymerase</keyword>
<dbReference type="Gene3D" id="3.30.70.270">
    <property type="match status" value="2"/>
</dbReference>
<feature type="region of interest" description="Disordered" evidence="9">
    <location>
        <begin position="497"/>
        <end position="520"/>
    </location>
</feature>
<protein>
    <recommendedName>
        <fullName evidence="1">RNA-directed DNA polymerase</fullName>
        <ecNumber evidence="1">2.7.7.49</ecNumber>
    </recommendedName>
</protein>
<feature type="compositionally biased region" description="Polar residues" evidence="9">
    <location>
        <begin position="498"/>
        <end position="507"/>
    </location>
</feature>
<feature type="region of interest" description="Disordered" evidence="9">
    <location>
        <begin position="1"/>
        <end position="33"/>
    </location>
</feature>
<comment type="caution">
    <text evidence="12">The sequence shown here is derived from an EMBL/GenBank/DDBJ whole genome shotgun (WGS) entry which is preliminary data.</text>
</comment>
<keyword evidence="3" id="KW-0548">Nucleotidyltransferase</keyword>
<evidence type="ECO:0000256" key="6">
    <source>
        <dbReference type="ARBA" id="ARBA00022801"/>
    </source>
</evidence>
<dbReference type="SUPFAM" id="SSF53098">
    <property type="entry name" value="Ribonuclease H-like"/>
    <property type="match status" value="1"/>
</dbReference>
<proteinExistence type="predicted"/>
<dbReference type="PANTHER" id="PTHR37984">
    <property type="entry name" value="PROTEIN CBG26694"/>
    <property type="match status" value="1"/>
</dbReference>
<dbReference type="PROSITE" id="PS50994">
    <property type="entry name" value="INTEGRASE"/>
    <property type="match status" value="1"/>
</dbReference>
<dbReference type="Proteomes" id="UP001562425">
    <property type="component" value="Unassembled WGS sequence"/>
</dbReference>
<dbReference type="EMBL" id="JBEHCU010011471">
    <property type="protein sequence ID" value="KAL1376693.1"/>
    <property type="molecule type" value="Genomic_DNA"/>
</dbReference>
<feature type="region of interest" description="Disordered" evidence="9">
    <location>
        <begin position="1092"/>
        <end position="1111"/>
    </location>
</feature>
<sequence length="1243" mass="141333">MSGVWQESDALSEDEPDKGNGNLENGSARKDTVVEPEFGGVGAATNHSQATDGHKSKWLAGSWPLKPFDGNLPLNMRKAEWIRFRDQFERIVDCKEPVGPAMKLTGMKIFAGDYLLSVIEMEEKAAGKADDSYAATLARLNRYFSQTCDLTKERIKFRELRMESAEPFVDWVLRLEKQANFCEFEEEQRKGEFLQAVLTRSVPDISEKLYEMSGLLNNDLDQILAHGKHLDYIRSEKEGELKQKAIGSNGALEQPPGEGAVVKPVYALQDQKQRYDPMRRGQFRGPRFGGKGPNSKPQPPRRYEKPVLNTCYKCGLDHGLYECKAWRITCYKCRKIGHYAHCCRDFGSGRDEQFDGGDGQASKINQLITGNTCIPDHADDPRMVTCTIGEEHFQFLVDSGATVNTITNSGWQTIKRKCRSAVQDVALYPEEVLNSYANQQPLEVECSFKAHIGVARHPRILAKFFVVKGTKLSLMSYDTARSLDLITIRQPTHEDSTVETVNSVASSSRKRGPLETRKEKEFPKVRSGPVKFRVDESVVPRQIIRYNIPKAFEPATNERLRSMEERGIIERADKEGDRITFVSPLVLVPKGVNDFRIVVDYREVNKAIIREPYPMPSLDKIWTDIPNGTMFFAKVLRLNNLTINEEKSMYDQTSIDFLGFTLNGCGILPMERKISEILTFVRPSDSSELRSFLGMLTFISPFIVNFSHKTKLLRDLLAGGAKFDWTEQHQLAFDAEALMFMKMGKNRKDVGKRILTRADGWLLRIDHFYYDFEHVAGKDNLADAASRIGAKRDDPQFGLRKEPHELCAVTASPDVINEQLLALTNAEVKKELLEDEELQTVIEWLGKKEKWPARIARFQPFQNELYLLGDLLMKQEKMVLPVTLRSRAVRLAHRSHPGMSTMKNFLRQGLWWPGMDREVEEYVKSCPECQLVTVSSNPLPITMTDLPMNPWDYVSMDFASASDAQNWKALVLTDNYSRFLVALPMEKTDTEAVKRAAELTAWLQSVWGVKLIHSTPLNPTENGLVERSMQGINKITAIARLGRSNWKDCLSDYVAAYNSWPHHVTKIPPAELMFGRTVRSVIPNLRTDQKQHLDEELRDRDRSAKFSRNAREDTARKAREIGIEVGDTVLVAQSKRDKADTAYKNAFHKVIAIQGAGRATVKDMTNSKTFDRNVKCLKKFVNREDQNADNDVPAEEEVVAEPMGAARDAVCQKEEEPSIAKRRKTRHVKRPQRFLNWVEEENV</sequence>
<dbReference type="FunFam" id="1.10.340.70:FF:000004">
    <property type="entry name" value="Retrovirus-related Pol polyprotein from transposon 297-like Protein"/>
    <property type="match status" value="1"/>
</dbReference>
<dbReference type="Gene3D" id="1.10.340.70">
    <property type="match status" value="1"/>
</dbReference>
<evidence type="ECO:0000256" key="9">
    <source>
        <dbReference type="SAM" id="MobiDB-lite"/>
    </source>
</evidence>
<evidence type="ECO:0000256" key="4">
    <source>
        <dbReference type="ARBA" id="ARBA00022722"/>
    </source>
</evidence>
<evidence type="ECO:0000256" key="7">
    <source>
        <dbReference type="ARBA" id="ARBA00022918"/>
    </source>
</evidence>
<dbReference type="SUPFAM" id="SSF56672">
    <property type="entry name" value="DNA/RNA polymerases"/>
    <property type="match status" value="1"/>
</dbReference>
<dbReference type="InterPro" id="IPR050951">
    <property type="entry name" value="Retrovirus_Pol_polyprotein"/>
</dbReference>
<dbReference type="InterPro" id="IPR001878">
    <property type="entry name" value="Znf_CCHC"/>
</dbReference>
<dbReference type="InterPro" id="IPR043502">
    <property type="entry name" value="DNA/RNA_pol_sf"/>
</dbReference>
<feature type="domain" description="CCHC-type" evidence="10">
    <location>
        <begin position="330"/>
        <end position="345"/>
    </location>
</feature>
<accession>A0ABD1CK13</accession>
<evidence type="ECO:0000313" key="12">
    <source>
        <dbReference type="EMBL" id="KAL1376693.1"/>
    </source>
</evidence>
<keyword evidence="2" id="KW-0808">Transferase</keyword>
<feature type="region of interest" description="Disordered" evidence="9">
    <location>
        <begin position="1201"/>
        <end position="1227"/>
    </location>
</feature>
<organism evidence="12 13">
    <name type="scientific">Culex pipiens pipiens</name>
    <name type="common">Northern house mosquito</name>
    <dbReference type="NCBI Taxonomy" id="38569"/>
    <lineage>
        <taxon>Eukaryota</taxon>
        <taxon>Metazoa</taxon>
        <taxon>Ecdysozoa</taxon>
        <taxon>Arthropoda</taxon>
        <taxon>Hexapoda</taxon>
        <taxon>Insecta</taxon>
        <taxon>Pterygota</taxon>
        <taxon>Neoptera</taxon>
        <taxon>Endopterygota</taxon>
        <taxon>Diptera</taxon>
        <taxon>Nematocera</taxon>
        <taxon>Culicoidea</taxon>
        <taxon>Culicidae</taxon>
        <taxon>Culicinae</taxon>
        <taxon>Culicini</taxon>
        <taxon>Culex</taxon>
        <taxon>Culex</taxon>
    </lineage>
</organism>
<dbReference type="EC" id="2.7.7.49" evidence="1"/>
<dbReference type="GO" id="GO:0008270">
    <property type="term" value="F:zinc ion binding"/>
    <property type="evidence" value="ECO:0007669"/>
    <property type="project" value="UniProtKB-KW"/>
</dbReference>
<feature type="compositionally biased region" description="Basic and acidic residues" evidence="9">
    <location>
        <begin position="1210"/>
        <end position="1219"/>
    </location>
</feature>
<keyword evidence="8" id="KW-0479">Metal-binding</keyword>
<evidence type="ECO:0000256" key="1">
    <source>
        <dbReference type="ARBA" id="ARBA00012493"/>
    </source>
</evidence>
<dbReference type="InterPro" id="IPR036397">
    <property type="entry name" value="RNaseH_sf"/>
</dbReference>
<dbReference type="GO" id="GO:0042575">
    <property type="term" value="C:DNA polymerase complex"/>
    <property type="evidence" value="ECO:0007669"/>
    <property type="project" value="UniProtKB-ARBA"/>
</dbReference>
<dbReference type="InterPro" id="IPR001584">
    <property type="entry name" value="Integrase_cat-core"/>
</dbReference>
<evidence type="ECO:0000256" key="5">
    <source>
        <dbReference type="ARBA" id="ARBA00022759"/>
    </source>
</evidence>